<evidence type="ECO:0000256" key="4">
    <source>
        <dbReference type="ARBA" id="ARBA00022989"/>
    </source>
</evidence>
<evidence type="ECO:0000313" key="6">
    <source>
        <dbReference type="EMBL" id="KKI99995.1"/>
    </source>
</evidence>
<sequence length="365" mass="40015">MLVGSSALQGCAPRLQGIREELEAVEPLEDLAFDDITLQQADDDGKPLWSLTADRATYQQDASIAQVEQPDGVIFQQGVTTYTVRAETGQIYDDGKRIVLSSNVVVSHVPKNALLQGDELEWFPEEDRLILRRNLAGTYKDLTLKAEELQFNGQTNQVTLAGSIEAVMTDSQVRLQTDGLLWFIDEARITSDRPVLLEHFEAANPPQVIDRATGDGLAVDLASQRSTLQPNALVNLGQPAFDIRSDSLTWDAKANVVEANKPVTIVNRIDQTTMAAQQGVMDLVQRVVTLTGQVQGQSPPQQATLTADRLIWNLTQNQVDATGNVFYGRSSPVLQMSGSRAIGNLNEETLKVTGDQPVKTVYMLE</sequence>
<keyword evidence="1" id="KW-1003">Cell membrane</keyword>
<keyword evidence="2" id="KW-0997">Cell inner membrane</keyword>
<dbReference type="Pfam" id="PF06835">
    <property type="entry name" value="LptC"/>
    <property type="match status" value="1"/>
</dbReference>
<evidence type="ECO:0000256" key="5">
    <source>
        <dbReference type="ARBA" id="ARBA00023136"/>
    </source>
</evidence>
<dbReference type="NCBIfam" id="TIGR04409">
    <property type="entry name" value="LptC_YrbK"/>
    <property type="match status" value="1"/>
</dbReference>
<dbReference type="Proteomes" id="UP000034681">
    <property type="component" value="Unassembled WGS sequence"/>
</dbReference>
<keyword evidence="7" id="KW-1185">Reference proteome</keyword>
<accession>A0A0M2PU06</accession>
<dbReference type="GO" id="GO:0030288">
    <property type="term" value="C:outer membrane-bounded periplasmic space"/>
    <property type="evidence" value="ECO:0007669"/>
    <property type="project" value="TreeGrafter"/>
</dbReference>
<dbReference type="EMBL" id="AJTX02000004">
    <property type="protein sequence ID" value="KKI99995.1"/>
    <property type="molecule type" value="Genomic_DNA"/>
</dbReference>
<evidence type="ECO:0008006" key="8">
    <source>
        <dbReference type="Google" id="ProtNLM"/>
    </source>
</evidence>
<gene>
    <name evidence="6" type="ORF">PROH_09440</name>
</gene>
<dbReference type="InterPro" id="IPR026265">
    <property type="entry name" value="LptC"/>
</dbReference>
<evidence type="ECO:0000256" key="2">
    <source>
        <dbReference type="ARBA" id="ARBA00022519"/>
    </source>
</evidence>
<keyword evidence="3" id="KW-0812">Transmembrane</keyword>
<dbReference type="PANTHER" id="PTHR37481:SF1">
    <property type="entry name" value="LIPOPOLYSACCHARIDE EXPORT SYSTEM PROTEIN LPTC"/>
    <property type="match status" value="1"/>
</dbReference>
<dbReference type="GO" id="GO:0015221">
    <property type="term" value="F:lipopolysaccharide transmembrane transporter activity"/>
    <property type="evidence" value="ECO:0007669"/>
    <property type="project" value="InterPro"/>
</dbReference>
<comment type="caution">
    <text evidence="6">The sequence shown here is derived from an EMBL/GenBank/DDBJ whole genome shotgun (WGS) entry which is preliminary data.</text>
</comment>
<dbReference type="InterPro" id="IPR052363">
    <property type="entry name" value="LPS_export_LptC"/>
</dbReference>
<dbReference type="STRING" id="317619.GCA_000332315_00647"/>
<dbReference type="GO" id="GO:0005886">
    <property type="term" value="C:plasma membrane"/>
    <property type="evidence" value="ECO:0007669"/>
    <property type="project" value="InterPro"/>
</dbReference>
<dbReference type="PANTHER" id="PTHR37481">
    <property type="entry name" value="LIPOPOLYSACCHARIDE EXPORT SYSTEM PROTEIN LPTC"/>
    <property type="match status" value="1"/>
</dbReference>
<organism evidence="6 7">
    <name type="scientific">Prochlorothrix hollandica PCC 9006 = CALU 1027</name>
    <dbReference type="NCBI Taxonomy" id="317619"/>
    <lineage>
        <taxon>Bacteria</taxon>
        <taxon>Bacillati</taxon>
        <taxon>Cyanobacteriota</taxon>
        <taxon>Cyanophyceae</taxon>
        <taxon>Prochlorotrichales</taxon>
        <taxon>Prochlorotrichaceae</taxon>
        <taxon>Prochlorothrix</taxon>
    </lineage>
</organism>
<reference evidence="6" key="1">
    <citation type="submission" date="2012-04" db="EMBL/GenBank/DDBJ databases">
        <authorList>
            <person name="Borisov I.G."/>
            <person name="Ivanikova N.V."/>
            <person name="Pinevich A.V."/>
        </authorList>
    </citation>
    <scope>NUCLEOTIDE SEQUENCE</scope>
    <source>
        <strain evidence="6">CALU 1027</strain>
    </source>
</reference>
<evidence type="ECO:0000256" key="1">
    <source>
        <dbReference type="ARBA" id="ARBA00022475"/>
    </source>
</evidence>
<protein>
    <recommendedName>
        <fullName evidence="8">LPS export ABC transporter periplasmic protein LptC</fullName>
    </recommendedName>
</protein>
<evidence type="ECO:0000313" key="7">
    <source>
        <dbReference type="Proteomes" id="UP000034681"/>
    </source>
</evidence>
<keyword evidence="5" id="KW-0472">Membrane</keyword>
<name>A0A0M2PU06_PROHO</name>
<dbReference type="GO" id="GO:0017089">
    <property type="term" value="F:glycolipid transfer activity"/>
    <property type="evidence" value="ECO:0007669"/>
    <property type="project" value="TreeGrafter"/>
</dbReference>
<evidence type="ECO:0000256" key="3">
    <source>
        <dbReference type="ARBA" id="ARBA00022692"/>
    </source>
</evidence>
<dbReference type="eggNOG" id="COG3117">
    <property type="taxonomic scope" value="Bacteria"/>
</dbReference>
<keyword evidence="4" id="KW-1133">Transmembrane helix</keyword>
<dbReference type="AlphaFoldDB" id="A0A0M2PU06"/>
<proteinExistence type="predicted"/>
<dbReference type="Gene3D" id="2.60.450.10">
    <property type="entry name" value="Lipopolysaccharide (LPS) transport protein A like domain"/>
    <property type="match status" value="2"/>
</dbReference>
<dbReference type="InterPro" id="IPR010664">
    <property type="entry name" value="LipoPS_assembly_LptC-rel"/>
</dbReference>